<dbReference type="Proteomes" id="UP000466535">
    <property type="component" value="Unassembled WGS sequence"/>
</dbReference>
<name>A0A6B0TAS1_9EURY</name>
<organism evidence="1 2">
    <name type="scientific">Halovenus carboxidivorans</name>
    <dbReference type="NCBI Taxonomy" id="2692199"/>
    <lineage>
        <taxon>Archaea</taxon>
        <taxon>Methanobacteriati</taxon>
        <taxon>Methanobacteriota</taxon>
        <taxon>Stenosarchaea group</taxon>
        <taxon>Halobacteria</taxon>
        <taxon>Halobacteriales</taxon>
        <taxon>Haloarculaceae</taxon>
        <taxon>Halovenus</taxon>
    </lineage>
</organism>
<comment type="caution">
    <text evidence="1">The sequence shown here is derived from an EMBL/GenBank/DDBJ whole genome shotgun (WGS) entry which is preliminary data.</text>
</comment>
<dbReference type="RefSeq" id="WP_159764817.1">
    <property type="nucleotide sequence ID" value="NZ_WUUT01000005.1"/>
</dbReference>
<sequence length="137" mass="14905">MSDREAFLAGERPSDIHIFLHDESVSNAEALEAHGERVENGIVLLMDGDQARGIFQQATGIDPMALAQEAMKRDGTVSEDCITAACPDGDDHTPKFIFSFAEEQNEEVGGIYADGPVIHAYVACDCGARYSDKWVVE</sequence>
<gene>
    <name evidence="1" type="ORF">GRX03_13945</name>
</gene>
<dbReference type="InterPro" id="IPR043830">
    <property type="entry name" value="DUF5807"/>
</dbReference>
<accession>A0A6B0TAS1</accession>
<dbReference type="OrthoDB" id="300179at2157"/>
<dbReference type="Pfam" id="PF19123">
    <property type="entry name" value="DUF5807"/>
    <property type="match status" value="1"/>
</dbReference>
<evidence type="ECO:0000313" key="1">
    <source>
        <dbReference type="EMBL" id="MXR52703.1"/>
    </source>
</evidence>
<dbReference type="EMBL" id="WUUT01000005">
    <property type="protein sequence ID" value="MXR52703.1"/>
    <property type="molecule type" value="Genomic_DNA"/>
</dbReference>
<evidence type="ECO:0000313" key="2">
    <source>
        <dbReference type="Proteomes" id="UP000466535"/>
    </source>
</evidence>
<proteinExistence type="predicted"/>
<protein>
    <submittedName>
        <fullName evidence="1">Uncharacterized protein</fullName>
    </submittedName>
</protein>
<dbReference type="AlphaFoldDB" id="A0A6B0TAS1"/>
<keyword evidence="2" id="KW-1185">Reference proteome</keyword>
<reference evidence="1 2" key="1">
    <citation type="submission" date="2019-12" db="EMBL/GenBank/DDBJ databases">
        <title>Isolation and characterization of three novel carbon monoxide-oxidizing members of Halobacteria from salione crusts and soils.</title>
        <authorList>
            <person name="Myers M.R."/>
            <person name="King G.M."/>
        </authorList>
    </citation>
    <scope>NUCLEOTIDE SEQUENCE [LARGE SCALE GENOMIC DNA]</scope>
    <source>
        <strain evidence="1 2">WSH3</strain>
    </source>
</reference>